<dbReference type="EMBL" id="BMZM01000002">
    <property type="protein sequence ID" value="GHC25121.1"/>
    <property type="molecule type" value="Genomic_DNA"/>
</dbReference>
<organism evidence="3 4">
    <name type="scientific">Kushneria pakistanensis</name>
    <dbReference type="NCBI Taxonomy" id="1508770"/>
    <lineage>
        <taxon>Bacteria</taxon>
        <taxon>Pseudomonadati</taxon>
        <taxon>Pseudomonadota</taxon>
        <taxon>Gammaproteobacteria</taxon>
        <taxon>Oceanospirillales</taxon>
        <taxon>Halomonadaceae</taxon>
        <taxon>Kushneria</taxon>
    </lineage>
</organism>
<evidence type="ECO:0000259" key="2">
    <source>
        <dbReference type="Pfam" id="PF04909"/>
    </source>
</evidence>
<dbReference type="Gene3D" id="3.20.20.140">
    <property type="entry name" value="Metal-dependent hydrolases"/>
    <property type="match status" value="1"/>
</dbReference>
<dbReference type="Proteomes" id="UP000604243">
    <property type="component" value="Unassembled WGS sequence"/>
</dbReference>
<dbReference type="RefSeq" id="WP_189517152.1">
    <property type="nucleotide sequence ID" value="NZ_BMZM01000002.1"/>
</dbReference>
<dbReference type="PANTHER" id="PTHR43569">
    <property type="entry name" value="AMIDOHYDROLASE"/>
    <property type="match status" value="1"/>
</dbReference>
<dbReference type="SUPFAM" id="SSF51556">
    <property type="entry name" value="Metallo-dependent hydrolases"/>
    <property type="match status" value="1"/>
</dbReference>
<protein>
    <recommendedName>
        <fullName evidence="2">Amidohydrolase-related domain-containing protein</fullName>
    </recommendedName>
</protein>
<name>A0ABQ3FHX9_9GAMM</name>
<dbReference type="Pfam" id="PF04909">
    <property type="entry name" value="Amidohydro_2"/>
    <property type="match status" value="1"/>
</dbReference>
<comment type="similarity">
    <text evidence="1">Belongs to the metallo-dependent hydrolases superfamily.</text>
</comment>
<dbReference type="InterPro" id="IPR006680">
    <property type="entry name" value="Amidohydro-rel"/>
</dbReference>
<dbReference type="InterPro" id="IPR052350">
    <property type="entry name" value="Metallo-dep_Lactonases"/>
</dbReference>
<sequence>MQVIDPHVHFWQIASGNQPWLSEPVPNLLGDYSPMARDYGPADLRGESEAIELLGAVHVEADAVDPVEETRWLAGLDDSGTPSLPTALVVGTDLSRSDAADILERQLELSDRIRGVRQILNVHADPLFDYAGRHYMNEPDWGKNFALLARHRLSFDLQLYPSQMPRAAQLAAEHPETLFVINHAGMYVDRQGVAGWRAWRDGLRALAARPNVVIKLSGFGMLDHRWTVGSLRPLILEAIDAFGTERAMFASNFPVDGLYARYDALWQAYADVVADASNEEKAALFVDNARRTYRLPAAHVSPLHDNNNGNDK</sequence>
<dbReference type="InterPro" id="IPR032466">
    <property type="entry name" value="Metal_Hydrolase"/>
</dbReference>
<evidence type="ECO:0000313" key="3">
    <source>
        <dbReference type="EMBL" id="GHC25121.1"/>
    </source>
</evidence>
<accession>A0ABQ3FHX9</accession>
<dbReference type="PANTHER" id="PTHR43569:SF1">
    <property type="entry name" value="BLL3371 PROTEIN"/>
    <property type="match status" value="1"/>
</dbReference>
<gene>
    <name evidence="3" type="ORF">GCM10010082_17420</name>
</gene>
<comment type="caution">
    <text evidence="3">The sequence shown here is derived from an EMBL/GenBank/DDBJ whole genome shotgun (WGS) entry which is preliminary data.</text>
</comment>
<feature type="domain" description="Amidohydrolase-related" evidence="2">
    <location>
        <begin position="4"/>
        <end position="295"/>
    </location>
</feature>
<keyword evidence="4" id="KW-1185">Reference proteome</keyword>
<proteinExistence type="inferred from homology"/>
<reference evidence="4" key="1">
    <citation type="journal article" date="2019" name="Int. J. Syst. Evol. Microbiol.">
        <title>The Global Catalogue of Microorganisms (GCM) 10K type strain sequencing project: providing services to taxonomists for standard genome sequencing and annotation.</title>
        <authorList>
            <consortium name="The Broad Institute Genomics Platform"/>
            <consortium name="The Broad Institute Genome Sequencing Center for Infectious Disease"/>
            <person name="Wu L."/>
            <person name="Ma J."/>
        </authorList>
    </citation>
    <scope>NUCLEOTIDE SEQUENCE [LARGE SCALE GENOMIC DNA]</scope>
    <source>
        <strain evidence="4">KCTC 42082</strain>
    </source>
</reference>
<evidence type="ECO:0000256" key="1">
    <source>
        <dbReference type="ARBA" id="ARBA00038310"/>
    </source>
</evidence>
<evidence type="ECO:0000313" key="4">
    <source>
        <dbReference type="Proteomes" id="UP000604243"/>
    </source>
</evidence>